<organism evidence="2 3">
    <name type="scientific">Hortaea werneckii</name>
    <name type="common">Black yeast</name>
    <name type="synonym">Cladosporium werneckii</name>
    <dbReference type="NCBI Taxonomy" id="91943"/>
    <lineage>
        <taxon>Eukaryota</taxon>
        <taxon>Fungi</taxon>
        <taxon>Dikarya</taxon>
        <taxon>Ascomycota</taxon>
        <taxon>Pezizomycotina</taxon>
        <taxon>Dothideomycetes</taxon>
        <taxon>Dothideomycetidae</taxon>
        <taxon>Mycosphaerellales</taxon>
        <taxon>Teratosphaeriaceae</taxon>
        <taxon>Hortaea</taxon>
    </lineage>
</organism>
<reference evidence="2 3" key="1">
    <citation type="journal article" date="2018" name="BMC Genomics">
        <title>Genomic evidence for intraspecific hybridization in a clonal and extremely halotolerant yeast.</title>
        <authorList>
            <person name="Gostincar C."/>
            <person name="Stajich J.E."/>
            <person name="Zupancic J."/>
            <person name="Zalar P."/>
            <person name="Gunde-Cimerman N."/>
        </authorList>
    </citation>
    <scope>NUCLEOTIDE SEQUENCE [LARGE SCALE GENOMIC DNA]</scope>
    <source>
        <strain evidence="2 3">EXF-562</strain>
    </source>
</reference>
<dbReference type="Pfam" id="PF03404">
    <property type="entry name" value="Mo-co_dimer"/>
    <property type="match status" value="1"/>
</dbReference>
<protein>
    <recommendedName>
        <fullName evidence="1">Moybdenum cofactor oxidoreductase dimerisation domain-containing protein</fullName>
    </recommendedName>
</protein>
<evidence type="ECO:0000259" key="1">
    <source>
        <dbReference type="Pfam" id="PF03404"/>
    </source>
</evidence>
<evidence type="ECO:0000313" key="2">
    <source>
        <dbReference type="EMBL" id="RMZ06641.1"/>
    </source>
</evidence>
<dbReference type="Proteomes" id="UP000280598">
    <property type="component" value="Unassembled WGS sequence"/>
</dbReference>
<sequence length="126" mass="14478">MNSGLVDHYEFAKGDCKPFGQMSACHSIQTCRNVEFLRRYAFFGGGRHIMRIDVSPNIEKTWQQTHMESIQEQKDHRNVCIKAANNECNTQLRILDAYYNFRGNLASGGHRMPVREALHAAVVHKK</sequence>
<accession>A0A3M7GZP7</accession>
<evidence type="ECO:0000313" key="3">
    <source>
        <dbReference type="Proteomes" id="UP000280598"/>
    </source>
</evidence>
<comment type="caution">
    <text evidence="2">The sequence shown here is derived from an EMBL/GenBank/DDBJ whole genome shotgun (WGS) entry which is preliminary data.</text>
</comment>
<dbReference type="InterPro" id="IPR005066">
    <property type="entry name" value="MoCF_OxRdtse_dimer"/>
</dbReference>
<name>A0A3M7GZP7_HORWE</name>
<dbReference type="GO" id="GO:0030151">
    <property type="term" value="F:molybdenum ion binding"/>
    <property type="evidence" value="ECO:0007669"/>
    <property type="project" value="InterPro"/>
</dbReference>
<dbReference type="SUPFAM" id="SSF81296">
    <property type="entry name" value="E set domains"/>
    <property type="match status" value="1"/>
</dbReference>
<dbReference type="GO" id="GO:0016491">
    <property type="term" value="F:oxidoreductase activity"/>
    <property type="evidence" value="ECO:0007669"/>
    <property type="project" value="InterPro"/>
</dbReference>
<dbReference type="AlphaFoldDB" id="A0A3M7GZP7"/>
<dbReference type="InterPro" id="IPR014756">
    <property type="entry name" value="Ig_E-set"/>
</dbReference>
<feature type="domain" description="Moybdenum cofactor oxidoreductase dimerisation" evidence="1">
    <location>
        <begin position="37"/>
        <end position="73"/>
    </location>
</feature>
<proteinExistence type="predicted"/>
<gene>
    <name evidence="2" type="ORF">D0860_05469</name>
</gene>
<dbReference type="VEuPathDB" id="FungiDB:BTJ68_14492"/>
<dbReference type="EMBL" id="QWIS01000110">
    <property type="protein sequence ID" value="RMZ06641.1"/>
    <property type="molecule type" value="Genomic_DNA"/>
</dbReference>
<dbReference type="Gene3D" id="2.60.40.650">
    <property type="match status" value="1"/>
</dbReference>